<feature type="non-terminal residue" evidence="3">
    <location>
        <position position="1"/>
    </location>
</feature>
<protein>
    <submittedName>
        <fullName evidence="3">CG14401</fullName>
    </submittedName>
</protein>
<evidence type="ECO:0000313" key="4">
    <source>
        <dbReference type="Proteomes" id="UP000494163"/>
    </source>
</evidence>
<dbReference type="AlphaFoldDB" id="A0A0M4EAF4"/>
<evidence type="ECO:0000256" key="2">
    <source>
        <dbReference type="ARBA" id="ARBA00023180"/>
    </source>
</evidence>
<dbReference type="OrthoDB" id="6582325at2759"/>
<dbReference type="EMBL" id="CP012523">
    <property type="protein sequence ID" value="ALC40327.1"/>
    <property type="molecule type" value="Genomic_DNA"/>
</dbReference>
<reference evidence="3 4" key="1">
    <citation type="submission" date="2015-08" db="EMBL/GenBank/DDBJ databases">
        <title>Ancestral chromatin configuration constrains chromatin evolution on differentiating sex chromosomes in Drosophila.</title>
        <authorList>
            <person name="Zhou Q."/>
            <person name="Bachtrog D."/>
        </authorList>
    </citation>
    <scope>NUCLEOTIDE SEQUENCE [LARGE SCALE GENOMIC DNA]</scope>
    <source>
        <tissue evidence="3">Whole larvae</tissue>
    </source>
</reference>
<gene>
    <name evidence="3" type="ORF">Dbus_chr2Lg2412</name>
</gene>
<dbReference type="OMA" id="DCDAMEL"/>
<keyword evidence="1" id="KW-0732">Signal</keyword>
<accession>A0A0M4EAF4</accession>
<evidence type="ECO:0000256" key="1">
    <source>
        <dbReference type="ARBA" id="ARBA00022729"/>
    </source>
</evidence>
<dbReference type="STRING" id="30019.A0A0M4EAF4"/>
<sequence length="96" mass="10503">AVTCYECDSVNDLYCGVDDFQSNDIAKTDCDAMELPQADQPVIYLERPETACLTKYYKDPAAADASFVRRSCAFGDLTACDTQPDPVMPQLGFLGC</sequence>
<keyword evidence="4" id="KW-1185">Reference proteome</keyword>
<dbReference type="Proteomes" id="UP000494163">
    <property type="component" value="Chromosome 2L"/>
</dbReference>
<proteinExistence type="predicted"/>
<dbReference type="GO" id="GO:0030431">
    <property type="term" value="P:sleep"/>
    <property type="evidence" value="ECO:0007669"/>
    <property type="project" value="InterPro"/>
</dbReference>
<keyword evidence="2" id="KW-0325">Glycoprotein</keyword>
<name>A0A0M4EAF4_DROBS</name>
<feature type="non-terminal residue" evidence="3">
    <location>
        <position position="96"/>
    </location>
</feature>
<evidence type="ECO:0000313" key="3">
    <source>
        <dbReference type="EMBL" id="ALC40327.1"/>
    </source>
</evidence>
<dbReference type="Pfam" id="PF17064">
    <property type="entry name" value="QVR"/>
    <property type="match status" value="1"/>
</dbReference>
<organism evidence="3 4">
    <name type="scientific">Drosophila busckii</name>
    <name type="common">Fruit fly</name>
    <dbReference type="NCBI Taxonomy" id="30019"/>
    <lineage>
        <taxon>Eukaryota</taxon>
        <taxon>Metazoa</taxon>
        <taxon>Ecdysozoa</taxon>
        <taxon>Arthropoda</taxon>
        <taxon>Hexapoda</taxon>
        <taxon>Insecta</taxon>
        <taxon>Pterygota</taxon>
        <taxon>Neoptera</taxon>
        <taxon>Endopterygota</taxon>
        <taxon>Diptera</taxon>
        <taxon>Brachycera</taxon>
        <taxon>Muscomorpha</taxon>
        <taxon>Ephydroidea</taxon>
        <taxon>Drosophilidae</taxon>
        <taxon>Drosophila</taxon>
    </lineage>
</organism>
<dbReference type="GO" id="GO:0032222">
    <property type="term" value="P:regulation of synaptic transmission, cholinergic"/>
    <property type="evidence" value="ECO:0007669"/>
    <property type="project" value="InterPro"/>
</dbReference>
<dbReference type="InterPro" id="IPR031424">
    <property type="entry name" value="QVR-like"/>
</dbReference>